<dbReference type="InterPro" id="IPR042099">
    <property type="entry name" value="ANL_N_sf"/>
</dbReference>
<dbReference type="Gene3D" id="1.10.1200.10">
    <property type="entry name" value="ACP-like"/>
    <property type="match status" value="1"/>
</dbReference>
<sequence>LLIEGPQLARGYLNDPNKTAAAFVTDPAFVPKLGLSPGRRMYRTGDLVQQHADGSLTYLGRRDTQVKIRGQRVEIGEIESQIIRLLPDAREVVVDLVRPAGEEHDGTLLLVAVVEYATAGPTQSSSGSGELQPYEPSQIPNAARKALEMLDTKLGQVLPPYMVPTAILLVPRMPINMSGKLDRRVVSDQLRLMSRHALSNFSGSLGGKQAPATAMEQKLQSLWATVLALDPEAIGTNDSFFRLGGDSVAAMKLTAAARGQQILLTVADIFRLPRLADIAVAMEDKQREQDGLGDEDPAPLSLWPELAQVDVQTDDVERTRLLADVAAQCGISADQIED</sequence>
<dbReference type="FunFam" id="1.10.1200.10:FF:000005">
    <property type="entry name" value="Nonribosomal peptide synthetase 1"/>
    <property type="match status" value="1"/>
</dbReference>
<dbReference type="PANTHER" id="PTHR45527:SF16">
    <property type="entry name" value="NONRIBOSOMAL PEPTIDE SYNTHASE ATNA-RELATED"/>
    <property type="match status" value="1"/>
</dbReference>
<proteinExistence type="predicted"/>
<dbReference type="PROSITE" id="PS50075">
    <property type="entry name" value="CARRIER"/>
    <property type="match status" value="1"/>
</dbReference>
<keyword evidence="3" id="KW-0436">Ligase</keyword>
<evidence type="ECO:0000313" key="5">
    <source>
        <dbReference type="EMBL" id="KAF2022440.1"/>
    </source>
</evidence>
<dbReference type="Pfam" id="PF00550">
    <property type="entry name" value="PP-binding"/>
    <property type="match status" value="1"/>
</dbReference>
<feature type="non-terminal residue" evidence="5">
    <location>
        <position position="338"/>
    </location>
</feature>
<dbReference type="GO" id="GO:0031177">
    <property type="term" value="F:phosphopantetheine binding"/>
    <property type="evidence" value="ECO:0007669"/>
    <property type="project" value="TreeGrafter"/>
</dbReference>
<dbReference type="PROSITE" id="PS00012">
    <property type="entry name" value="PHOSPHOPANTETHEINE"/>
    <property type="match status" value="1"/>
</dbReference>
<protein>
    <submittedName>
        <fullName evidence="5">Acetyl-CoA synthetase-like protein</fullName>
    </submittedName>
</protein>
<dbReference type="InterPro" id="IPR045851">
    <property type="entry name" value="AMP-bd_C_sf"/>
</dbReference>
<dbReference type="PANTHER" id="PTHR45527">
    <property type="entry name" value="NONRIBOSOMAL PEPTIDE SYNTHETASE"/>
    <property type="match status" value="1"/>
</dbReference>
<evidence type="ECO:0000259" key="4">
    <source>
        <dbReference type="PROSITE" id="PS50075"/>
    </source>
</evidence>
<dbReference type="OrthoDB" id="416786at2759"/>
<dbReference type="Gene3D" id="3.30.300.30">
    <property type="match status" value="1"/>
</dbReference>
<keyword evidence="2" id="KW-0597">Phosphoprotein</keyword>
<name>A0A9P4LEP3_9PLEO</name>
<evidence type="ECO:0000256" key="3">
    <source>
        <dbReference type="ARBA" id="ARBA00022598"/>
    </source>
</evidence>
<evidence type="ECO:0000313" key="6">
    <source>
        <dbReference type="Proteomes" id="UP000799777"/>
    </source>
</evidence>
<evidence type="ECO:0000256" key="2">
    <source>
        <dbReference type="ARBA" id="ARBA00022553"/>
    </source>
</evidence>
<dbReference type="AlphaFoldDB" id="A0A9P4LEP3"/>
<dbReference type="Gene3D" id="3.40.50.12780">
    <property type="entry name" value="N-terminal domain of ligase-like"/>
    <property type="match status" value="1"/>
</dbReference>
<keyword evidence="1" id="KW-0596">Phosphopantetheine</keyword>
<dbReference type="InterPro" id="IPR006162">
    <property type="entry name" value="Ppantetheine_attach_site"/>
</dbReference>
<dbReference type="GO" id="GO:0005737">
    <property type="term" value="C:cytoplasm"/>
    <property type="evidence" value="ECO:0007669"/>
    <property type="project" value="TreeGrafter"/>
</dbReference>
<reference evidence="5" key="1">
    <citation type="journal article" date="2020" name="Stud. Mycol.">
        <title>101 Dothideomycetes genomes: a test case for predicting lifestyles and emergence of pathogens.</title>
        <authorList>
            <person name="Haridas S."/>
            <person name="Albert R."/>
            <person name="Binder M."/>
            <person name="Bloem J."/>
            <person name="Labutti K."/>
            <person name="Salamov A."/>
            <person name="Andreopoulos B."/>
            <person name="Baker S."/>
            <person name="Barry K."/>
            <person name="Bills G."/>
            <person name="Bluhm B."/>
            <person name="Cannon C."/>
            <person name="Castanera R."/>
            <person name="Culley D."/>
            <person name="Daum C."/>
            <person name="Ezra D."/>
            <person name="Gonzalez J."/>
            <person name="Henrissat B."/>
            <person name="Kuo A."/>
            <person name="Liang C."/>
            <person name="Lipzen A."/>
            <person name="Lutzoni F."/>
            <person name="Magnuson J."/>
            <person name="Mondo S."/>
            <person name="Nolan M."/>
            <person name="Ohm R."/>
            <person name="Pangilinan J."/>
            <person name="Park H.-J."/>
            <person name="Ramirez L."/>
            <person name="Alfaro M."/>
            <person name="Sun H."/>
            <person name="Tritt A."/>
            <person name="Yoshinaga Y."/>
            <person name="Zwiers L.-H."/>
            <person name="Turgeon B."/>
            <person name="Goodwin S."/>
            <person name="Spatafora J."/>
            <person name="Crous P."/>
            <person name="Grigoriev I."/>
        </authorList>
    </citation>
    <scope>NUCLEOTIDE SEQUENCE</scope>
    <source>
        <strain evidence="5">CBS 110217</strain>
    </source>
</reference>
<evidence type="ECO:0000256" key="1">
    <source>
        <dbReference type="ARBA" id="ARBA00022450"/>
    </source>
</evidence>
<dbReference type="Proteomes" id="UP000799777">
    <property type="component" value="Unassembled WGS sequence"/>
</dbReference>
<dbReference type="SUPFAM" id="SSF47336">
    <property type="entry name" value="ACP-like"/>
    <property type="match status" value="1"/>
</dbReference>
<dbReference type="FunFam" id="3.30.300.30:FF:000015">
    <property type="entry name" value="Nonribosomal peptide synthase SidD"/>
    <property type="match status" value="1"/>
</dbReference>
<feature type="domain" description="Carrier" evidence="4">
    <location>
        <begin position="210"/>
        <end position="286"/>
    </location>
</feature>
<dbReference type="GO" id="GO:0043041">
    <property type="term" value="P:amino acid activation for nonribosomal peptide biosynthetic process"/>
    <property type="evidence" value="ECO:0007669"/>
    <property type="project" value="TreeGrafter"/>
</dbReference>
<dbReference type="GO" id="GO:0044550">
    <property type="term" value="P:secondary metabolite biosynthetic process"/>
    <property type="evidence" value="ECO:0007669"/>
    <property type="project" value="TreeGrafter"/>
</dbReference>
<dbReference type="EMBL" id="ML978690">
    <property type="protein sequence ID" value="KAF2022440.1"/>
    <property type="molecule type" value="Genomic_DNA"/>
</dbReference>
<dbReference type="InterPro" id="IPR009081">
    <property type="entry name" value="PP-bd_ACP"/>
</dbReference>
<gene>
    <name evidence="5" type="ORF">EK21DRAFT_13621</name>
</gene>
<keyword evidence="6" id="KW-1185">Reference proteome</keyword>
<accession>A0A9P4LEP3</accession>
<comment type="caution">
    <text evidence="5">The sequence shown here is derived from an EMBL/GenBank/DDBJ whole genome shotgun (WGS) entry which is preliminary data.</text>
</comment>
<organism evidence="5 6">
    <name type="scientific">Setomelanomma holmii</name>
    <dbReference type="NCBI Taxonomy" id="210430"/>
    <lineage>
        <taxon>Eukaryota</taxon>
        <taxon>Fungi</taxon>
        <taxon>Dikarya</taxon>
        <taxon>Ascomycota</taxon>
        <taxon>Pezizomycotina</taxon>
        <taxon>Dothideomycetes</taxon>
        <taxon>Pleosporomycetidae</taxon>
        <taxon>Pleosporales</taxon>
        <taxon>Pleosporineae</taxon>
        <taxon>Phaeosphaeriaceae</taxon>
        <taxon>Setomelanomma</taxon>
    </lineage>
</organism>
<dbReference type="InterPro" id="IPR036736">
    <property type="entry name" value="ACP-like_sf"/>
</dbReference>
<dbReference type="GO" id="GO:0016874">
    <property type="term" value="F:ligase activity"/>
    <property type="evidence" value="ECO:0007669"/>
    <property type="project" value="UniProtKB-KW"/>
</dbReference>
<dbReference type="SUPFAM" id="SSF56801">
    <property type="entry name" value="Acetyl-CoA synthetase-like"/>
    <property type="match status" value="1"/>
</dbReference>
<feature type="non-terminal residue" evidence="5">
    <location>
        <position position="1"/>
    </location>
</feature>